<keyword evidence="1" id="KW-0472">Membrane</keyword>
<comment type="caution">
    <text evidence="2">The sequence shown here is derived from an EMBL/GenBank/DDBJ whole genome shotgun (WGS) entry which is preliminary data.</text>
</comment>
<keyword evidence="1" id="KW-1133">Transmembrane helix</keyword>
<dbReference type="Proteomes" id="UP000013259">
    <property type="component" value="Unassembled WGS sequence"/>
</dbReference>
<gene>
    <name evidence="2" type="ORF">A670_02137</name>
</gene>
<organism evidence="2 3">
    <name type="scientific">Salmonella enterica subsp. enterica serovar Dublin str. UC16</name>
    <dbReference type="NCBI Taxonomy" id="1192688"/>
    <lineage>
        <taxon>Bacteria</taxon>
        <taxon>Pseudomonadati</taxon>
        <taxon>Pseudomonadota</taxon>
        <taxon>Gammaproteobacteria</taxon>
        <taxon>Enterobacterales</taxon>
        <taxon>Enterobacteriaceae</taxon>
        <taxon>Salmonella</taxon>
    </lineage>
</organism>
<proteinExistence type="predicted"/>
<evidence type="ECO:0000313" key="3">
    <source>
        <dbReference type="Proteomes" id="UP000013259"/>
    </source>
</evidence>
<name>M7RGJ8_SALDU</name>
<keyword evidence="1" id="KW-0812">Transmembrane</keyword>
<evidence type="ECO:0000256" key="1">
    <source>
        <dbReference type="SAM" id="Phobius"/>
    </source>
</evidence>
<feature type="transmembrane region" description="Helical" evidence="1">
    <location>
        <begin position="15"/>
        <end position="35"/>
    </location>
</feature>
<dbReference type="HOGENOM" id="CLU_3276326_0_0_6"/>
<reference evidence="2 3" key="1">
    <citation type="submission" date="2013-02" db="EMBL/GenBank/DDBJ databases">
        <authorList>
            <person name="McClelland M."/>
            <person name="Porwollik S."/>
            <person name="Desai P."/>
            <person name="Cheng P."/>
            <person name="Wollam A."/>
            <person name="Pepin K."/>
            <person name="Bhonagiri V."/>
            <person name="Fulton L."/>
            <person name="Fulton R."/>
            <person name="Delehaunty K."/>
            <person name="Fronick C."/>
            <person name="Godfrey J."/>
            <person name="Waligorski J."/>
            <person name="Appelbaum E."/>
            <person name="Tomlinson C."/>
            <person name="Warren W."/>
            <person name="Sodergren E."/>
            <person name="Weinstock G."/>
            <person name="Wilson R.K."/>
        </authorList>
    </citation>
    <scope>NUCLEOTIDE SEQUENCE [LARGE SCALE GENOMIC DNA]</scope>
    <source>
        <strain evidence="2 3">UC16</strain>
    </source>
</reference>
<dbReference type="AlphaFoldDB" id="M7RGJ8"/>
<evidence type="ECO:0000313" key="2">
    <source>
        <dbReference type="EMBL" id="EMR52589.1"/>
    </source>
</evidence>
<dbReference type="EMBL" id="APMR01000036">
    <property type="protein sequence ID" value="EMR52589.1"/>
    <property type="molecule type" value="Genomic_DNA"/>
</dbReference>
<protein>
    <submittedName>
        <fullName evidence="2">Uncharacterized protein</fullName>
    </submittedName>
</protein>
<accession>M7RGJ8</accession>
<sequence length="41" mass="4676">MLTLLQATVSPDRKWPASLLLFIAGWRVALTGHNCRRQTRP</sequence>